<keyword evidence="2" id="KW-1133">Transmembrane helix</keyword>
<reference evidence="3" key="2">
    <citation type="journal article" date="2020" name="Microorganisms">
        <title>Osmotic Adaptation and Compatible Solute Biosynthesis of Phototrophic Bacteria as Revealed from Genome Analyses.</title>
        <authorList>
            <person name="Imhoff J.F."/>
            <person name="Rahn T."/>
            <person name="Kunzel S."/>
            <person name="Keller A."/>
            <person name="Neulinger S.C."/>
        </authorList>
    </citation>
    <scope>NUCLEOTIDE SEQUENCE</scope>
    <source>
        <strain evidence="3">DSM 11080</strain>
    </source>
</reference>
<accession>A0AAJ0UBC7</accession>
<dbReference type="AlphaFoldDB" id="A0AAJ0UBC7"/>
<dbReference type="EMBL" id="NRSJ01000081">
    <property type="protein sequence ID" value="MBK1707322.1"/>
    <property type="molecule type" value="Genomic_DNA"/>
</dbReference>
<name>A0AAJ0UBC7_9GAMM</name>
<protein>
    <submittedName>
        <fullName evidence="3">Uncharacterized protein</fullName>
    </submittedName>
</protein>
<keyword evidence="4" id="KW-1185">Reference proteome</keyword>
<evidence type="ECO:0000256" key="1">
    <source>
        <dbReference type="SAM" id="MobiDB-lite"/>
    </source>
</evidence>
<proteinExistence type="predicted"/>
<keyword evidence="2" id="KW-0812">Transmembrane</keyword>
<evidence type="ECO:0000313" key="4">
    <source>
        <dbReference type="Proteomes" id="UP001296776"/>
    </source>
</evidence>
<comment type="caution">
    <text evidence="3">The sequence shown here is derived from an EMBL/GenBank/DDBJ whole genome shotgun (WGS) entry which is preliminary data.</text>
</comment>
<evidence type="ECO:0000313" key="3">
    <source>
        <dbReference type="EMBL" id="MBK1707322.1"/>
    </source>
</evidence>
<dbReference type="Proteomes" id="UP001296776">
    <property type="component" value="Unassembled WGS sequence"/>
</dbReference>
<dbReference type="RefSeq" id="WP_200348809.1">
    <property type="nucleotide sequence ID" value="NZ_NRSJ01000081.1"/>
</dbReference>
<sequence length="221" mass="23236">MAQQPRLSIAGPALRGLTALAVLVLTAPYWGFAYLALVLPIYEWILNLLPHGWDSVTVSLVVDGRETMVKASFRTFTGFEFAGSPIPSLGSVSSFTLQGHVLQHPVTILTLWAAWPLRHWTLRLVALPLIIPGLAVVEATDVPLVLYGSMQDLLLANLAPDRLASDPFVTAMDVMNSGGRIALGAAAGIAAMALTGAITGPAPETPAHGTSTDVASPVAPR</sequence>
<gene>
    <name evidence="3" type="ORF">CKO40_23010</name>
</gene>
<feature type="transmembrane region" description="Helical" evidence="2">
    <location>
        <begin position="20"/>
        <end position="42"/>
    </location>
</feature>
<keyword evidence="2" id="KW-0472">Membrane</keyword>
<organism evidence="3 4">
    <name type="scientific">Halochromatium glycolicum</name>
    <dbReference type="NCBI Taxonomy" id="85075"/>
    <lineage>
        <taxon>Bacteria</taxon>
        <taxon>Pseudomonadati</taxon>
        <taxon>Pseudomonadota</taxon>
        <taxon>Gammaproteobacteria</taxon>
        <taxon>Chromatiales</taxon>
        <taxon>Chromatiaceae</taxon>
        <taxon>Halochromatium</taxon>
    </lineage>
</organism>
<evidence type="ECO:0000256" key="2">
    <source>
        <dbReference type="SAM" id="Phobius"/>
    </source>
</evidence>
<reference evidence="3" key="1">
    <citation type="submission" date="2017-08" db="EMBL/GenBank/DDBJ databases">
        <authorList>
            <person name="Imhoff J.F."/>
            <person name="Rahn T."/>
            <person name="Kuenzel S."/>
            <person name="Neulinger S.C."/>
        </authorList>
    </citation>
    <scope>NUCLEOTIDE SEQUENCE</scope>
    <source>
        <strain evidence="3">DSM 11080</strain>
    </source>
</reference>
<feature type="region of interest" description="Disordered" evidence="1">
    <location>
        <begin position="202"/>
        <end position="221"/>
    </location>
</feature>